<dbReference type="AlphaFoldDB" id="A0A511BSW4"/>
<protein>
    <submittedName>
        <fullName evidence="2">Uncharacterized protein</fullName>
    </submittedName>
</protein>
<evidence type="ECO:0000313" key="2">
    <source>
        <dbReference type="EMBL" id="GEL02913.1"/>
    </source>
</evidence>
<comment type="caution">
    <text evidence="2">The sequence shown here is derived from an EMBL/GenBank/DDBJ whole genome shotgun (WGS) entry which is preliminary data.</text>
</comment>
<evidence type="ECO:0000313" key="3">
    <source>
        <dbReference type="Proteomes" id="UP000321405"/>
    </source>
</evidence>
<name>A0A511BSW4_9PROT</name>
<feature type="region of interest" description="Disordered" evidence="1">
    <location>
        <begin position="67"/>
        <end position="92"/>
    </location>
</feature>
<reference evidence="2 3" key="1">
    <citation type="submission" date="2019-07" db="EMBL/GenBank/DDBJ databases">
        <title>Whole genome shotgun sequence of Swaminathania salitolerans NBRC 104436.</title>
        <authorList>
            <person name="Hosoyama A."/>
            <person name="Uohara A."/>
            <person name="Ohji S."/>
            <person name="Ichikawa N."/>
        </authorList>
    </citation>
    <scope>NUCLEOTIDE SEQUENCE [LARGE SCALE GENOMIC DNA]</scope>
    <source>
        <strain evidence="2 3">NBRC 104436</strain>
    </source>
</reference>
<dbReference type="Proteomes" id="UP000321405">
    <property type="component" value="Unassembled WGS sequence"/>
</dbReference>
<organism evidence="2 3">
    <name type="scientific">Swaminathania salitolerans</name>
    <dbReference type="NCBI Taxonomy" id="182838"/>
    <lineage>
        <taxon>Bacteria</taxon>
        <taxon>Pseudomonadati</taxon>
        <taxon>Pseudomonadota</taxon>
        <taxon>Alphaproteobacteria</taxon>
        <taxon>Acetobacterales</taxon>
        <taxon>Acetobacteraceae</taxon>
        <taxon>Swaminathania</taxon>
    </lineage>
</organism>
<sequence length="92" mass="9336">MAGGAIWAFGLVPAIADGAARPTVTEATNAAIERADMSIASFFMNGPGILTHRSGASCLSVILTAKPRPANDPRMTKRKPSGNPATAAGTGR</sequence>
<proteinExistence type="predicted"/>
<accession>A0A511BSW4</accession>
<dbReference type="EMBL" id="BJVC01000005">
    <property type="protein sequence ID" value="GEL02913.1"/>
    <property type="molecule type" value="Genomic_DNA"/>
</dbReference>
<keyword evidence="3" id="KW-1185">Reference proteome</keyword>
<gene>
    <name evidence="2" type="ORF">SSA02_20760</name>
</gene>
<evidence type="ECO:0000256" key="1">
    <source>
        <dbReference type="SAM" id="MobiDB-lite"/>
    </source>
</evidence>